<sequence length="105" mass="11692">MNEQASTSGKKSWPKRYFFCHNGGSSVLMGLAQRLVWAAKRVNRPVGRKVFPPGNDWSRRKHLEELSEVTRELEGLSRKGLESGRIGKQALPQGGRSNQTLETAG</sequence>
<reference evidence="2" key="1">
    <citation type="submission" date="2021-02" db="EMBL/GenBank/DDBJ databases">
        <authorList>
            <person name="Cremers G."/>
            <person name="Picone N."/>
        </authorList>
    </citation>
    <scope>NUCLEOTIDE SEQUENCE</scope>
    <source>
        <strain evidence="2">PQ17</strain>
    </source>
</reference>
<organism evidence="2 3">
    <name type="scientific">Candidatus Methylacidithermus pantelleriae</name>
    <dbReference type="NCBI Taxonomy" id="2744239"/>
    <lineage>
        <taxon>Bacteria</taxon>
        <taxon>Pseudomonadati</taxon>
        <taxon>Verrucomicrobiota</taxon>
        <taxon>Methylacidiphilae</taxon>
        <taxon>Methylacidiphilales</taxon>
        <taxon>Methylacidiphilaceae</taxon>
        <taxon>Candidatus Methylacidithermus</taxon>
    </lineage>
</organism>
<dbReference type="AlphaFoldDB" id="A0A8J2BLN5"/>
<evidence type="ECO:0000313" key="2">
    <source>
        <dbReference type="EMBL" id="CAF0703627.1"/>
    </source>
</evidence>
<accession>A0A8J2BLN5</accession>
<keyword evidence="3" id="KW-1185">Reference proteome</keyword>
<dbReference type="EMBL" id="CAJNOB010000056">
    <property type="protein sequence ID" value="CAF0703627.1"/>
    <property type="molecule type" value="Genomic_DNA"/>
</dbReference>
<gene>
    <name evidence="2" type="ORF">MPNT_60049</name>
</gene>
<evidence type="ECO:0000313" key="3">
    <source>
        <dbReference type="Proteomes" id="UP000663859"/>
    </source>
</evidence>
<name>A0A8J2BLN5_9BACT</name>
<evidence type="ECO:0000256" key="1">
    <source>
        <dbReference type="SAM" id="MobiDB-lite"/>
    </source>
</evidence>
<dbReference type="Proteomes" id="UP000663859">
    <property type="component" value="Unassembled WGS sequence"/>
</dbReference>
<protein>
    <submittedName>
        <fullName evidence="2">Uncharacterized protein</fullName>
    </submittedName>
</protein>
<proteinExistence type="predicted"/>
<comment type="caution">
    <text evidence="2">The sequence shown here is derived from an EMBL/GenBank/DDBJ whole genome shotgun (WGS) entry which is preliminary data.</text>
</comment>
<feature type="compositionally biased region" description="Polar residues" evidence="1">
    <location>
        <begin position="95"/>
        <end position="105"/>
    </location>
</feature>
<feature type="region of interest" description="Disordered" evidence="1">
    <location>
        <begin position="77"/>
        <end position="105"/>
    </location>
</feature>